<dbReference type="RefSeq" id="WP_203379040.1">
    <property type="nucleotide sequence ID" value="NZ_JAENHP010000009.1"/>
</dbReference>
<dbReference type="Gene3D" id="3.40.50.2300">
    <property type="match status" value="1"/>
</dbReference>
<organism evidence="8 9">
    <name type="scientific">Paractinoplanes ovalisporus</name>
    <dbReference type="NCBI Taxonomy" id="2810368"/>
    <lineage>
        <taxon>Bacteria</taxon>
        <taxon>Bacillati</taxon>
        <taxon>Actinomycetota</taxon>
        <taxon>Actinomycetes</taxon>
        <taxon>Micromonosporales</taxon>
        <taxon>Micromonosporaceae</taxon>
        <taxon>Paractinoplanes</taxon>
    </lineage>
</organism>
<dbReference type="CDD" id="cd06170">
    <property type="entry name" value="LuxR_C_like"/>
    <property type="match status" value="1"/>
</dbReference>
<evidence type="ECO:0000256" key="2">
    <source>
        <dbReference type="ARBA" id="ARBA00023015"/>
    </source>
</evidence>
<dbReference type="InterPro" id="IPR000792">
    <property type="entry name" value="Tscrpt_reg_LuxR_C"/>
</dbReference>
<protein>
    <submittedName>
        <fullName evidence="8">Response regulator transcription factor</fullName>
    </submittedName>
</protein>
<accession>A0ABS2AGV9</accession>
<dbReference type="Gene3D" id="1.10.10.10">
    <property type="entry name" value="Winged helix-like DNA-binding domain superfamily/Winged helix DNA-binding domain"/>
    <property type="match status" value="1"/>
</dbReference>
<dbReference type="SUPFAM" id="SSF46894">
    <property type="entry name" value="C-terminal effector domain of the bipartite response regulators"/>
    <property type="match status" value="1"/>
</dbReference>
<feature type="modified residue" description="4-aspartylphosphate" evidence="5">
    <location>
        <position position="52"/>
    </location>
</feature>
<keyword evidence="2" id="KW-0805">Transcription regulation</keyword>
<dbReference type="InterPro" id="IPR036388">
    <property type="entry name" value="WH-like_DNA-bd_sf"/>
</dbReference>
<keyword evidence="4" id="KW-0804">Transcription</keyword>
<dbReference type="PROSITE" id="PS50043">
    <property type="entry name" value="HTH_LUXR_2"/>
    <property type="match status" value="1"/>
</dbReference>
<dbReference type="InterPro" id="IPR058245">
    <property type="entry name" value="NreC/VraR/RcsB-like_REC"/>
</dbReference>
<dbReference type="InterPro" id="IPR039420">
    <property type="entry name" value="WalR-like"/>
</dbReference>
<evidence type="ECO:0000256" key="5">
    <source>
        <dbReference type="PROSITE-ProRule" id="PRU00169"/>
    </source>
</evidence>
<dbReference type="PROSITE" id="PS50110">
    <property type="entry name" value="RESPONSE_REGULATORY"/>
    <property type="match status" value="1"/>
</dbReference>
<dbReference type="CDD" id="cd17535">
    <property type="entry name" value="REC_NarL-like"/>
    <property type="match status" value="1"/>
</dbReference>
<evidence type="ECO:0000313" key="8">
    <source>
        <dbReference type="EMBL" id="MBM2619025.1"/>
    </source>
</evidence>
<keyword evidence="9" id="KW-1185">Reference proteome</keyword>
<comment type="caution">
    <text evidence="8">The sequence shown here is derived from an EMBL/GenBank/DDBJ whole genome shotgun (WGS) entry which is preliminary data.</text>
</comment>
<dbReference type="InterPro" id="IPR001789">
    <property type="entry name" value="Sig_transdc_resp-reg_receiver"/>
</dbReference>
<evidence type="ECO:0000256" key="4">
    <source>
        <dbReference type="ARBA" id="ARBA00023163"/>
    </source>
</evidence>
<keyword evidence="1 5" id="KW-0597">Phosphoprotein</keyword>
<dbReference type="InterPro" id="IPR011006">
    <property type="entry name" value="CheY-like_superfamily"/>
</dbReference>
<sequence length="224" mass="24778">MRVAVADDTFLFREAFCLLLEDMGIEVSHRAANGLDMVEAVRKDRPDVAIVDIRMPPGETGGLDAAERLRADFPDLAILALSQYVQAPYLKRLLSVQARATGYRLKDKVADGGSLRDCLDRLVAGETVIEPEMVEMLMAPRTEAVAGPLGRLTPAELRVLQLMAEGYANRRIAGLLRISVRAVENRVGAIFAKLELTSDAADLDRRVKAVLTFLREDRRDQSQM</sequence>
<evidence type="ECO:0000256" key="1">
    <source>
        <dbReference type="ARBA" id="ARBA00022553"/>
    </source>
</evidence>
<dbReference type="SUPFAM" id="SSF52172">
    <property type="entry name" value="CheY-like"/>
    <property type="match status" value="1"/>
</dbReference>
<reference evidence="8 9" key="1">
    <citation type="submission" date="2021-01" db="EMBL/GenBank/DDBJ databases">
        <title>Actinoplanes sp. nov. LDG1-06 isolated from lichen.</title>
        <authorList>
            <person name="Saeng-In P."/>
            <person name="Phongsopitanun W."/>
            <person name="Kanchanasin P."/>
            <person name="Yuki M."/>
            <person name="Kudo T."/>
            <person name="Ohkuma M."/>
            <person name="Tanasupawat S."/>
        </authorList>
    </citation>
    <scope>NUCLEOTIDE SEQUENCE [LARGE SCALE GENOMIC DNA]</scope>
    <source>
        <strain evidence="8 9">LDG1-06</strain>
    </source>
</reference>
<name>A0ABS2AGV9_9ACTN</name>
<dbReference type="Pfam" id="PF00196">
    <property type="entry name" value="GerE"/>
    <property type="match status" value="1"/>
</dbReference>
<dbReference type="SMART" id="SM00448">
    <property type="entry name" value="REC"/>
    <property type="match status" value="1"/>
</dbReference>
<evidence type="ECO:0000259" key="7">
    <source>
        <dbReference type="PROSITE" id="PS50110"/>
    </source>
</evidence>
<evidence type="ECO:0000313" key="9">
    <source>
        <dbReference type="Proteomes" id="UP000632138"/>
    </source>
</evidence>
<proteinExistence type="predicted"/>
<evidence type="ECO:0000259" key="6">
    <source>
        <dbReference type="PROSITE" id="PS50043"/>
    </source>
</evidence>
<dbReference type="SMART" id="SM00421">
    <property type="entry name" value="HTH_LUXR"/>
    <property type="match status" value="1"/>
</dbReference>
<dbReference type="InterPro" id="IPR016032">
    <property type="entry name" value="Sig_transdc_resp-reg_C-effctor"/>
</dbReference>
<keyword evidence="3" id="KW-0238">DNA-binding</keyword>
<gene>
    <name evidence="8" type="ORF">JIG36_26055</name>
</gene>
<feature type="domain" description="Response regulatory" evidence="7">
    <location>
        <begin position="2"/>
        <end position="121"/>
    </location>
</feature>
<dbReference type="PANTHER" id="PTHR43214">
    <property type="entry name" value="TWO-COMPONENT RESPONSE REGULATOR"/>
    <property type="match status" value="1"/>
</dbReference>
<dbReference type="PANTHER" id="PTHR43214:SF24">
    <property type="entry name" value="TRANSCRIPTIONAL REGULATORY PROTEIN NARL-RELATED"/>
    <property type="match status" value="1"/>
</dbReference>
<dbReference type="Proteomes" id="UP000632138">
    <property type="component" value="Unassembled WGS sequence"/>
</dbReference>
<dbReference type="Pfam" id="PF00072">
    <property type="entry name" value="Response_reg"/>
    <property type="match status" value="1"/>
</dbReference>
<feature type="domain" description="HTH luxR-type" evidence="6">
    <location>
        <begin position="145"/>
        <end position="217"/>
    </location>
</feature>
<dbReference type="PRINTS" id="PR00038">
    <property type="entry name" value="HTHLUXR"/>
</dbReference>
<evidence type="ECO:0000256" key="3">
    <source>
        <dbReference type="ARBA" id="ARBA00023125"/>
    </source>
</evidence>
<dbReference type="EMBL" id="JAENHP010000009">
    <property type="protein sequence ID" value="MBM2619025.1"/>
    <property type="molecule type" value="Genomic_DNA"/>
</dbReference>